<proteinExistence type="predicted"/>
<gene>
    <name evidence="1" type="ORF">EV652_11157</name>
</gene>
<dbReference type="AlphaFoldDB" id="A0A4R2H565"/>
<name>A0A4R2H565_9ACTN</name>
<dbReference type="EMBL" id="SLWN01000011">
    <property type="protein sequence ID" value="TCO21150.1"/>
    <property type="molecule type" value="Genomic_DNA"/>
</dbReference>
<accession>A0A4R2H565</accession>
<dbReference type="InterPro" id="IPR019933">
    <property type="entry name" value="DivIVA_domain"/>
</dbReference>
<dbReference type="NCBIfam" id="TIGR03544">
    <property type="entry name" value="DivI1A_domain"/>
    <property type="match status" value="2"/>
</dbReference>
<sequence length="82" mass="9367">MTVPEAPARFTRVRWRQGYDVAEVDQFVRRLLATLDGHPVDSPVTSDEVRNVAFRSSRFRGGYDVGEVDRFLDLAIGWLNGR</sequence>
<organism evidence="1 2">
    <name type="scientific">Kribbella steppae</name>
    <dbReference type="NCBI Taxonomy" id="2512223"/>
    <lineage>
        <taxon>Bacteria</taxon>
        <taxon>Bacillati</taxon>
        <taxon>Actinomycetota</taxon>
        <taxon>Actinomycetes</taxon>
        <taxon>Propionibacteriales</taxon>
        <taxon>Kribbellaceae</taxon>
        <taxon>Kribbella</taxon>
    </lineage>
</organism>
<dbReference type="RefSeq" id="WP_132212541.1">
    <property type="nucleotide sequence ID" value="NZ_SLWN01000011.1"/>
</dbReference>
<dbReference type="OrthoDB" id="5198800at2"/>
<comment type="caution">
    <text evidence="1">The sequence shown here is derived from an EMBL/GenBank/DDBJ whole genome shotgun (WGS) entry which is preliminary data.</text>
</comment>
<dbReference type="Gene3D" id="6.10.250.660">
    <property type="match status" value="1"/>
</dbReference>
<evidence type="ECO:0000313" key="1">
    <source>
        <dbReference type="EMBL" id="TCO21150.1"/>
    </source>
</evidence>
<keyword evidence="2" id="KW-1185">Reference proteome</keyword>
<reference evidence="1 2" key="1">
    <citation type="journal article" date="2015" name="Stand. Genomic Sci.">
        <title>Genomic Encyclopedia of Bacterial and Archaeal Type Strains, Phase III: the genomes of soil and plant-associated and newly described type strains.</title>
        <authorList>
            <person name="Whitman W.B."/>
            <person name="Woyke T."/>
            <person name="Klenk H.P."/>
            <person name="Zhou Y."/>
            <person name="Lilburn T.G."/>
            <person name="Beck B.J."/>
            <person name="De Vos P."/>
            <person name="Vandamme P."/>
            <person name="Eisen J.A."/>
            <person name="Garrity G."/>
            <person name="Hugenholtz P."/>
            <person name="Kyrpides N.C."/>
        </authorList>
    </citation>
    <scope>NUCLEOTIDE SEQUENCE [LARGE SCALE GENOMIC DNA]</scope>
    <source>
        <strain evidence="1 2">VKM Ac-2572</strain>
    </source>
</reference>
<protein>
    <submittedName>
        <fullName evidence="1">DivIVA domain-containing protein</fullName>
    </submittedName>
</protein>
<evidence type="ECO:0000313" key="2">
    <source>
        <dbReference type="Proteomes" id="UP000294508"/>
    </source>
</evidence>
<dbReference type="Proteomes" id="UP000294508">
    <property type="component" value="Unassembled WGS sequence"/>
</dbReference>